<keyword evidence="5" id="KW-0804">Transcription</keyword>
<organism evidence="8 9">
    <name type="scientific">Streptomyces luomodiensis</name>
    <dbReference type="NCBI Taxonomy" id="3026192"/>
    <lineage>
        <taxon>Bacteria</taxon>
        <taxon>Bacillati</taxon>
        <taxon>Actinomycetota</taxon>
        <taxon>Actinomycetes</taxon>
        <taxon>Kitasatosporales</taxon>
        <taxon>Streptomycetaceae</taxon>
        <taxon>Streptomyces</taxon>
    </lineage>
</organism>
<evidence type="ECO:0000313" key="9">
    <source>
        <dbReference type="Proteomes" id="UP001305606"/>
    </source>
</evidence>
<keyword evidence="9" id="KW-1185">Reference proteome</keyword>
<dbReference type="SMART" id="SM01043">
    <property type="entry name" value="BTAD"/>
    <property type="match status" value="1"/>
</dbReference>
<keyword evidence="2" id="KW-0902">Two-component regulatory system</keyword>
<dbReference type="InterPro" id="IPR005158">
    <property type="entry name" value="BTAD"/>
</dbReference>
<dbReference type="Gene3D" id="1.25.40.10">
    <property type="entry name" value="Tetratricopeptide repeat domain"/>
    <property type="match status" value="1"/>
</dbReference>
<dbReference type="PROSITE" id="PS51755">
    <property type="entry name" value="OMPR_PHOB"/>
    <property type="match status" value="1"/>
</dbReference>
<feature type="domain" description="OmpR/PhoB-type" evidence="7">
    <location>
        <begin position="1"/>
        <end position="97"/>
    </location>
</feature>
<evidence type="ECO:0000256" key="6">
    <source>
        <dbReference type="PROSITE-ProRule" id="PRU01091"/>
    </source>
</evidence>
<dbReference type="SMART" id="SM00862">
    <property type="entry name" value="Trans_reg_C"/>
    <property type="match status" value="1"/>
</dbReference>
<dbReference type="RefSeq" id="WP_311039559.1">
    <property type="nucleotide sequence ID" value="NZ_CP117522.1"/>
</dbReference>
<dbReference type="InterPro" id="IPR011990">
    <property type="entry name" value="TPR-like_helical_dom_sf"/>
</dbReference>
<protein>
    <submittedName>
        <fullName evidence="8">AfsR/SARP family transcriptional regulator</fullName>
    </submittedName>
</protein>
<dbReference type="SUPFAM" id="SSF48452">
    <property type="entry name" value="TPR-like"/>
    <property type="match status" value="1"/>
</dbReference>
<dbReference type="EMBL" id="CP117522">
    <property type="protein sequence ID" value="WNF01238.1"/>
    <property type="molecule type" value="Genomic_DNA"/>
</dbReference>
<dbReference type="PANTHER" id="PTHR35807">
    <property type="entry name" value="TRANSCRIPTIONAL REGULATOR REDD-RELATED"/>
    <property type="match status" value="1"/>
</dbReference>
<sequence length="264" mass="29297">MRFSVLGPLTANHHGKGVPLGGLRQRTVLAFLLLHPNNSVSTQRLIGALWGANEPTTARKSVQNALSGLRKAFLTHHQSGDAPVALRTEGRGYVLRIPPEHIDLGRHHLLLERGARELADRSWEAAARTLREALGLWRGEVLADLVEAGIEWPELAVVREARWKALEDRIVADLMLGRHREVVAELGLAADAEPVRERLCRLHMVALYRTGRQTDALEVYRRTRSVLAERFGTGPGPRLRDLEQYVLAHDPELTAPGAVLRLAA</sequence>
<dbReference type="InterPro" id="IPR001867">
    <property type="entry name" value="OmpR/PhoB-type_DNA-bd"/>
</dbReference>
<evidence type="ECO:0000259" key="7">
    <source>
        <dbReference type="PROSITE" id="PS51755"/>
    </source>
</evidence>
<dbReference type="InterPro" id="IPR051677">
    <property type="entry name" value="AfsR-DnrI-RedD_regulator"/>
</dbReference>
<dbReference type="Proteomes" id="UP001305606">
    <property type="component" value="Chromosome"/>
</dbReference>
<keyword evidence="3" id="KW-0805">Transcription regulation</keyword>
<evidence type="ECO:0000256" key="1">
    <source>
        <dbReference type="ARBA" id="ARBA00005820"/>
    </source>
</evidence>
<evidence type="ECO:0000256" key="4">
    <source>
        <dbReference type="ARBA" id="ARBA00023125"/>
    </source>
</evidence>
<reference evidence="8 9" key="1">
    <citation type="submission" date="2023-02" db="EMBL/GenBank/DDBJ databases">
        <title>Streptomyces sp. SCA4-21 with antifungal activity against Fusarium oxysporum f. sp. cubense, Streptomyces sp. SCA2-17 with antifungal activity against Fusarium oxysporum f. sp. cubense.</title>
        <authorList>
            <person name="Qi D."/>
        </authorList>
    </citation>
    <scope>NUCLEOTIDE SEQUENCE [LARGE SCALE GENOMIC DNA]</scope>
    <source>
        <strain evidence="8 9">SCA4-21</strain>
    </source>
</reference>
<dbReference type="Pfam" id="PF03704">
    <property type="entry name" value="BTAD"/>
    <property type="match status" value="1"/>
</dbReference>
<comment type="similarity">
    <text evidence="1">Belongs to the AfsR/DnrI/RedD regulatory family.</text>
</comment>
<dbReference type="Pfam" id="PF00486">
    <property type="entry name" value="Trans_reg_C"/>
    <property type="match status" value="1"/>
</dbReference>
<dbReference type="InterPro" id="IPR036388">
    <property type="entry name" value="WH-like_DNA-bd_sf"/>
</dbReference>
<evidence type="ECO:0000313" key="8">
    <source>
        <dbReference type="EMBL" id="WNF01238.1"/>
    </source>
</evidence>
<dbReference type="Gene3D" id="1.10.10.10">
    <property type="entry name" value="Winged helix-like DNA-binding domain superfamily/Winged helix DNA-binding domain"/>
    <property type="match status" value="1"/>
</dbReference>
<proteinExistence type="inferred from homology"/>
<accession>A0ABY9V8M9</accession>
<evidence type="ECO:0000256" key="3">
    <source>
        <dbReference type="ARBA" id="ARBA00023015"/>
    </source>
</evidence>
<dbReference type="SUPFAM" id="SSF46894">
    <property type="entry name" value="C-terminal effector domain of the bipartite response regulators"/>
    <property type="match status" value="1"/>
</dbReference>
<feature type="DNA-binding region" description="OmpR/PhoB-type" evidence="6">
    <location>
        <begin position="1"/>
        <end position="97"/>
    </location>
</feature>
<dbReference type="InterPro" id="IPR016032">
    <property type="entry name" value="Sig_transdc_resp-reg_C-effctor"/>
</dbReference>
<evidence type="ECO:0000256" key="2">
    <source>
        <dbReference type="ARBA" id="ARBA00023012"/>
    </source>
</evidence>
<evidence type="ECO:0000256" key="5">
    <source>
        <dbReference type="ARBA" id="ARBA00023163"/>
    </source>
</evidence>
<keyword evidence="4 6" id="KW-0238">DNA-binding</keyword>
<dbReference type="PANTHER" id="PTHR35807:SF1">
    <property type="entry name" value="TRANSCRIPTIONAL REGULATOR REDD"/>
    <property type="match status" value="1"/>
</dbReference>
<gene>
    <name evidence="8" type="ORF">PS467_40800</name>
</gene>
<name>A0ABY9V8M9_9ACTN</name>
<dbReference type="CDD" id="cd15831">
    <property type="entry name" value="BTAD"/>
    <property type="match status" value="1"/>
</dbReference>